<proteinExistence type="predicted"/>
<dbReference type="Pfam" id="PF22505">
    <property type="entry name" value="RNase_J_b_CASP"/>
    <property type="match status" value="1"/>
</dbReference>
<dbReference type="Gene3D" id="3.60.15.10">
    <property type="entry name" value="Ribonuclease Z/Hydroxyacylglutathione hydrolase-like"/>
    <property type="match status" value="1"/>
</dbReference>
<keyword evidence="2" id="KW-0479">Metal-binding</keyword>
<keyword evidence="9" id="KW-1185">Reference proteome</keyword>
<keyword evidence="6" id="KW-0694">RNA-binding</keyword>
<name>A0ABX8E3G4_9SPHN</name>
<evidence type="ECO:0000256" key="6">
    <source>
        <dbReference type="ARBA" id="ARBA00022884"/>
    </source>
</evidence>
<dbReference type="Proteomes" id="UP000677126">
    <property type="component" value="Chromosome"/>
</dbReference>
<sequence>MIPGKELIFCALGGSGEIGMNVNLYGCQGKWLMVDLGMTFGMNEYPGVDLVFADLEFIESERENLLGIVLTHAHEDHIGAVPYFAQDLGVPIYATPFTAKLVAAKLEEAGIAGQVELIVVQDEEPFDLGPFGIRYVPLAHSIAEGNALVIDTPYGRIFHTGDWKLDEAPQVGVPATEEELRAIGDEGVLALVCDSTNVFNPKASGSEGAVYEGLLQEISRHEGRRVLVTTFASNVARLQTLGAIAVKTGRQLCVAGRSLDRIIGVAKSCGYLPDFPEVIDADEAMDLPRDDVLIVATGGQGEARAALARIADGNHAIKLDKGDVVLFSSRQIPGNEIPIGRIQNRLAEAGVKVVTDRQSMIHVSGHPGRPELEALYSWIRPEVLMPVHGEVRHMKEQAAFGRSCGIPKAVFQKNGDLVRLAPGHPGKFGEVHSGRLILDGDIIAPADGEAMVMRRRISYQGVVSVAATPDGKVKVSAVGLPLDEDYADFVAEAEEDVAKALQRTRKATPEDRHEAVRLATRRAATRWSGKKPQVQVLILGND</sequence>
<evidence type="ECO:0000256" key="1">
    <source>
        <dbReference type="ARBA" id="ARBA00022722"/>
    </source>
</evidence>
<dbReference type="InterPro" id="IPR011108">
    <property type="entry name" value="RMMBL"/>
</dbReference>
<gene>
    <name evidence="8" type="ORF">HT578_02890</name>
</gene>
<protein>
    <submittedName>
        <fullName evidence="8">Ribonuclease J</fullName>
    </submittedName>
</protein>
<dbReference type="InterPro" id="IPR001279">
    <property type="entry name" value="Metallo-B-lactamas"/>
</dbReference>
<evidence type="ECO:0000256" key="2">
    <source>
        <dbReference type="ARBA" id="ARBA00022723"/>
    </source>
</evidence>
<dbReference type="RefSeq" id="WP_213502119.1">
    <property type="nucleotide sequence ID" value="NZ_CP054856.1"/>
</dbReference>
<dbReference type="PANTHER" id="PTHR43694:SF1">
    <property type="entry name" value="RIBONUCLEASE J"/>
    <property type="match status" value="1"/>
</dbReference>
<keyword evidence="5" id="KW-0269">Exonuclease</keyword>
<evidence type="ECO:0000256" key="3">
    <source>
        <dbReference type="ARBA" id="ARBA00022801"/>
    </source>
</evidence>
<dbReference type="InterPro" id="IPR055132">
    <property type="entry name" value="RNase_J_b_CASP"/>
</dbReference>
<keyword evidence="1" id="KW-0540">Nuclease</keyword>
<dbReference type="InterPro" id="IPR036866">
    <property type="entry name" value="RibonucZ/Hydroxyglut_hydro"/>
</dbReference>
<organism evidence="8 9">
    <name type="scientific">Novosphingobium decolorationis</name>
    <dbReference type="NCBI Taxonomy" id="2698673"/>
    <lineage>
        <taxon>Bacteria</taxon>
        <taxon>Pseudomonadati</taxon>
        <taxon>Pseudomonadota</taxon>
        <taxon>Alphaproteobacteria</taxon>
        <taxon>Sphingomonadales</taxon>
        <taxon>Sphingomonadaceae</taxon>
        <taxon>Novosphingobium</taxon>
    </lineage>
</organism>
<evidence type="ECO:0000313" key="9">
    <source>
        <dbReference type="Proteomes" id="UP000677126"/>
    </source>
</evidence>
<reference evidence="8 9" key="1">
    <citation type="journal article" date="2021" name="Int. J. Syst. Evol. Microbiol.">
        <title>Novosphingobium decolorationis sp. nov., an aniline blue-decolourizing bacterium isolated from East Pacific sediment.</title>
        <authorList>
            <person name="Chen X."/>
            <person name="Dong B."/>
            <person name="Chen T."/>
            <person name="Ren N."/>
            <person name="Wang J."/>
            <person name="Xu Y."/>
            <person name="Yang J."/>
            <person name="Zhu S."/>
            <person name="Chen J."/>
        </authorList>
    </citation>
    <scope>NUCLEOTIDE SEQUENCE [LARGE SCALE GENOMIC DNA]</scope>
    <source>
        <strain evidence="8 9">502str22</strain>
    </source>
</reference>
<keyword evidence="3" id="KW-0378">Hydrolase</keyword>
<dbReference type="Pfam" id="PF00753">
    <property type="entry name" value="Lactamase_B"/>
    <property type="match status" value="1"/>
</dbReference>
<dbReference type="SMART" id="SM00849">
    <property type="entry name" value="Lactamase_B"/>
    <property type="match status" value="1"/>
</dbReference>
<feature type="domain" description="Metallo-beta-lactamase" evidence="7">
    <location>
        <begin position="19"/>
        <end position="214"/>
    </location>
</feature>
<dbReference type="SUPFAM" id="SSF56281">
    <property type="entry name" value="Metallo-hydrolase/oxidoreductase"/>
    <property type="match status" value="1"/>
</dbReference>
<evidence type="ECO:0000256" key="4">
    <source>
        <dbReference type="ARBA" id="ARBA00022833"/>
    </source>
</evidence>
<evidence type="ECO:0000259" key="7">
    <source>
        <dbReference type="SMART" id="SM00849"/>
    </source>
</evidence>
<keyword evidence="4" id="KW-0862">Zinc</keyword>
<dbReference type="EMBL" id="CP054856">
    <property type="protein sequence ID" value="QVM82790.1"/>
    <property type="molecule type" value="Genomic_DNA"/>
</dbReference>
<accession>A0ABX8E3G4</accession>
<dbReference type="PANTHER" id="PTHR43694">
    <property type="entry name" value="RIBONUCLEASE J"/>
    <property type="match status" value="1"/>
</dbReference>
<dbReference type="CDD" id="cd07714">
    <property type="entry name" value="RNaseJ_MBL-fold"/>
    <property type="match status" value="1"/>
</dbReference>
<dbReference type="Pfam" id="PF07521">
    <property type="entry name" value="RMMBL"/>
    <property type="match status" value="1"/>
</dbReference>
<evidence type="ECO:0000256" key="5">
    <source>
        <dbReference type="ARBA" id="ARBA00022839"/>
    </source>
</evidence>
<dbReference type="Gene3D" id="3.40.50.10710">
    <property type="entry name" value="Metallo-hydrolase/oxidoreductase"/>
    <property type="match status" value="1"/>
</dbReference>
<evidence type="ECO:0000313" key="8">
    <source>
        <dbReference type="EMBL" id="QVM82790.1"/>
    </source>
</evidence>
<dbReference type="InterPro" id="IPR042173">
    <property type="entry name" value="RNase_J_2"/>
</dbReference>